<protein>
    <submittedName>
        <fullName evidence="2">Uncharacterized protein</fullName>
    </submittedName>
</protein>
<sequence>MQATGWSTALQHTHTQRAGGVSVGKRKAAGTQLICLEGFTGKCGIHDPALMQYRPSTACLPASAALARSQTHSERERERGVQMW</sequence>
<keyword evidence="3" id="KW-1185">Reference proteome</keyword>
<feature type="region of interest" description="Disordered" evidence="1">
    <location>
        <begin position="1"/>
        <end position="25"/>
    </location>
</feature>
<comment type="caution">
    <text evidence="2">The sequence shown here is derived from an EMBL/GenBank/DDBJ whole genome shotgun (WGS) entry which is preliminary data.</text>
</comment>
<organism evidence="2 3">
    <name type="scientific">Cirrhinus molitorella</name>
    <name type="common">mud carp</name>
    <dbReference type="NCBI Taxonomy" id="172907"/>
    <lineage>
        <taxon>Eukaryota</taxon>
        <taxon>Metazoa</taxon>
        <taxon>Chordata</taxon>
        <taxon>Craniata</taxon>
        <taxon>Vertebrata</taxon>
        <taxon>Euteleostomi</taxon>
        <taxon>Actinopterygii</taxon>
        <taxon>Neopterygii</taxon>
        <taxon>Teleostei</taxon>
        <taxon>Ostariophysi</taxon>
        <taxon>Cypriniformes</taxon>
        <taxon>Cyprinidae</taxon>
        <taxon>Labeoninae</taxon>
        <taxon>Labeonini</taxon>
        <taxon>Cirrhinus</taxon>
    </lineage>
</organism>
<gene>
    <name evidence="2" type="ORF">QQF64_022242</name>
</gene>
<dbReference type="EMBL" id="JAYMGO010000024">
    <property type="protein sequence ID" value="KAL1248924.1"/>
    <property type="molecule type" value="Genomic_DNA"/>
</dbReference>
<evidence type="ECO:0000313" key="2">
    <source>
        <dbReference type="EMBL" id="KAL1248924.1"/>
    </source>
</evidence>
<feature type="compositionally biased region" description="Polar residues" evidence="1">
    <location>
        <begin position="1"/>
        <end position="13"/>
    </location>
</feature>
<evidence type="ECO:0000313" key="3">
    <source>
        <dbReference type="Proteomes" id="UP001558613"/>
    </source>
</evidence>
<evidence type="ECO:0000256" key="1">
    <source>
        <dbReference type="SAM" id="MobiDB-lite"/>
    </source>
</evidence>
<dbReference type="Proteomes" id="UP001558613">
    <property type="component" value="Unassembled WGS sequence"/>
</dbReference>
<name>A0ABR3LB56_9TELE</name>
<accession>A0ABR3LB56</accession>
<reference evidence="2 3" key="1">
    <citation type="submission" date="2023-09" db="EMBL/GenBank/DDBJ databases">
        <authorList>
            <person name="Wang M."/>
        </authorList>
    </citation>
    <scope>NUCLEOTIDE SEQUENCE [LARGE SCALE GENOMIC DNA]</scope>
    <source>
        <strain evidence="2">GT-2023</strain>
        <tissue evidence="2">Liver</tissue>
    </source>
</reference>
<proteinExistence type="predicted"/>